<proteinExistence type="inferred from homology"/>
<evidence type="ECO:0000313" key="5">
    <source>
        <dbReference type="Proteomes" id="UP000247150"/>
    </source>
</evidence>
<dbReference type="RefSeq" id="WP_110066471.1">
    <property type="nucleotide sequence ID" value="NZ_QGTW01000012.1"/>
</dbReference>
<gene>
    <name evidence="4" type="ORF">DFO73_11254</name>
</gene>
<dbReference type="InterPro" id="IPR008978">
    <property type="entry name" value="HSP20-like_chaperone"/>
</dbReference>
<dbReference type="Proteomes" id="UP000247150">
    <property type="component" value="Unassembled WGS sequence"/>
</dbReference>
<protein>
    <submittedName>
        <fullName evidence="4">Spore coat protein M/HSP20 family protein</fullName>
    </submittedName>
</protein>
<accession>A0A2V2ZTG0</accession>
<evidence type="ECO:0000256" key="1">
    <source>
        <dbReference type="PROSITE-ProRule" id="PRU00285"/>
    </source>
</evidence>
<evidence type="ECO:0000259" key="3">
    <source>
        <dbReference type="PROSITE" id="PS01031"/>
    </source>
</evidence>
<dbReference type="Pfam" id="PF00011">
    <property type="entry name" value="HSP20"/>
    <property type="match status" value="1"/>
</dbReference>
<reference evidence="4 5" key="1">
    <citation type="submission" date="2018-05" db="EMBL/GenBank/DDBJ databases">
        <title>Freshwater and sediment microbial communities from various areas in North America, analyzing microbe dynamics in response to fracking.</title>
        <authorList>
            <person name="Lamendella R."/>
        </authorList>
    </citation>
    <scope>NUCLEOTIDE SEQUENCE [LARGE SCALE GENOMIC DNA]</scope>
    <source>
        <strain evidence="4 5">15_TX</strain>
    </source>
</reference>
<dbReference type="AlphaFoldDB" id="A0A2V2ZTG0"/>
<evidence type="ECO:0000256" key="2">
    <source>
        <dbReference type="RuleBase" id="RU003616"/>
    </source>
</evidence>
<feature type="domain" description="SHSP" evidence="3">
    <location>
        <begin position="29"/>
        <end position="132"/>
    </location>
</feature>
<name>A0A2V2ZTG0_9BACI</name>
<sequence>MNKKEDLHSFNISEMEKWMENFFLDPLTSYLDQLTFRIDLFETQNEIIIEALLIGCDQKDVTVSLKENKVFIKAVKRELPLGKSGQPCMRKVELPFKVINKRVTAAFSNGILEIFIAKNEAGPGCNRNITIP</sequence>
<dbReference type="Gene3D" id="2.60.40.790">
    <property type="match status" value="1"/>
</dbReference>
<dbReference type="SUPFAM" id="SSF49764">
    <property type="entry name" value="HSP20-like chaperones"/>
    <property type="match status" value="1"/>
</dbReference>
<keyword evidence="4" id="KW-0167">Capsid protein</keyword>
<comment type="similarity">
    <text evidence="1 2">Belongs to the small heat shock protein (HSP20) family.</text>
</comment>
<dbReference type="EMBL" id="QGTW01000012">
    <property type="protein sequence ID" value="PWW25762.1"/>
    <property type="molecule type" value="Genomic_DNA"/>
</dbReference>
<dbReference type="OrthoDB" id="2942082at2"/>
<dbReference type="InterPro" id="IPR002068">
    <property type="entry name" value="A-crystallin/Hsp20_dom"/>
</dbReference>
<comment type="caution">
    <text evidence="4">The sequence shown here is derived from an EMBL/GenBank/DDBJ whole genome shotgun (WGS) entry which is preliminary data.</text>
</comment>
<evidence type="ECO:0000313" key="4">
    <source>
        <dbReference type="EMBL" id="PWW25762.1"/>
    </source>
</evidence>
<dbReference type="PROSITE" id="PS01031">
    <property type="entry name" value="SHSP"/>
    <property type="match status" value="1"/>
</dbReference>
<keyword evidence="4" id="KW-0946">Virion</keyword>
<organism evidence="4 5">
    <name type="scientific">Cytobacillus oceanisediminis</name>
    <dbReference type="NCBI Taxonomy" id="665099"/>
    <lineage>
        <taxon>Bacteria</taxon>
        <taxon>Bacillati</taxon>
        <taxon>Bacillota</taxon>
        <taxon>Bacilli</taxon>
        <taxon>Bacillales</taxon>
        <taxon>Bacillaceae</taxon>
        <taxon>Cytobacillus</taxon>
    </lineage>
</organism>
<dbReference type="CDD" id="cd06464">
    <property type="entry name" value="ACD_sHsps-like"/>
    <property type="match status" value="1"/>
</dbReference>